<name>A0A2R8ADC6_9RHOB</name>
<dbReference type="Pfam" id="PF13193">
    <property type="entry name" value="AMP-binding_C"/>
    <property type="match status" value="1"/>
</dbReference>
<dbReference type="EC" id="6.2.1.44" evidence="6"/>
<reference evidence="10 11" key="1">
    <citation type="submission" date="2018-03" db="EMBL/GenBank/DDBJ databases">
        <authorList>
            <person name="Keele B.F."/>
        </authorList>
    </citation>
    <scope>NUCLEOTIDE SEQUENCE [LARGE SCALE GENOMIC DNA]</scope>
    <source>
        <strain evidence="10 11">CeCT 8812</strain>
    </source>
</reference>
<keyword evidence="2 10" id="KW-0436">Ligase</keyword>
<evidence type="ECO:0000256" key="3">
    <source>
        <dbReference type="ARBA" id="ARBA00022832"/>
    </source>
</evidence>
<dbReference type="AlphaFoldDB" id="A0A2R8ADC6"/>
<dbReference type="FunFam" id="3.30.300.30:FF:000008">
    <property type="entry name" value="2,3-dihydroxybenzoate-AMP ligase"/>
    <property type="match status" value="1"/>
</dbReference>
<keyword evidence="11" id="KW-1185">Reference proteome</keyword>
<dbReference type="InterPro" id="IPR025110">
    <property type="entry name" value="AMP-bd_C"/>
</dbReference>
<organism evidence="10 11">
    <name type="scientific">Pontivivens insulae</name>
    <dbReference type="NCBI Taxonomy" id="1639689"/>
    <lineage>
        <taxon>Bacteria</taxon>
        <taxon>Pseudomonadati</taxon>
        <taxon>Pseudomonadota</taxon>
        <taxon>Alphaproteobacteria</taxon>
        <taxon>Rhodobacterales</taxon>
        <taxon>Paracoccaceae</taxon>
        <taxon>Pontivivens</taxon>
    </lineage>
</organism>
<feature type="domain" description="AMP-dependent synthetase/ligase" evidence="8">
    <location>
        <begin position="17"/>
        <end position="399"/>
    </location>
</feature>
<keyword evidence="3" id="KW-0276">Fatty acid metabolism</keyword>
<keyword evidence="4" id="KW-0443">Lipid metabolism</keyword>
<dbReference type="Gene3D" id="3.30.300.30">
    <property type="match status" value="1"/>
</dbReference>
<dbReference type="OrthoDB" id="9803968at2"/>
<dbReference type="PANTHER" id="PTHR43859:SF4">
    <property type="entry name" value="BUTANOATE--COA LIGASE AAE1-RELATED"/>
    <property type="match status" value="1"/>
</dbReference>
<dbReference type="EMBL" id="OMKW01000003">
    <property type="protein sequence ID" value="SPF30267.1"/>
    <property type="molecule type" value="Genomic_DNA"/>
</dbReference>
<evidence type="ECO:0000256" key="7">
    <source>
        <dbReference type="ARBA" id="ARBA00067668"/>
    </source>
</evidence>
<gene>
    <name evidence="10" type="primary">dmdB</name>
    <name evidence="10" type="ORF">POI8812_02603</name>
</gene>
<dbReference type="InterPro" id="IPR045851">
    <property type="entry name" value="AMP-bd_C_sf"/>
</dbReference>
<evidence type="ECO:0000259" key="9">
    <source>
        <dbReference type="Pfam" id="PF13193"/>
    </source>
</evidence>
<dbReference type="RefSeq" id="WP_108782974.1">
    <property type="nucleotide sequence ID" value="NZ_OMKW01000003.1"/>
</dbReference>
<evidence type="ECO:0000313" key="11">
    <source>
        <dbReference type="Proteomes" id="UP000244932"/>
    </source>
</evidence>
<dbReference type="PANTHER" id="PTHR43859">
    <property type="entry name" value="ACYL-ACTIVATING ENZYME"/>
    <property type="match status" value="1"/>
</dbReference>
<dbReference type="Gene3D" id="3.40.50.12780">
    <property type="entry name" value="N-terminal domain of ligase-like"/>
    <property type="match status" value="1"/>
</dbReference>
<dbReference type="Proteomes" id="UP000244932">
    <property type="component" value="Unassembled WGS sequence"/>
</dbReference>
<proteinExistence type="inferred from homology"/>
<dbReference type="InterPro" id="IPR000873">
    <property type="entry name" value="AMP-dep_synth/lig_dom"/>
</dbReference>
<accession>A0A2R8ADC6</accession>
<dbReference type="InterPro" id="IPR020845">
    <property type="entry name" value="AMP-binding_CS"/>
</dbReference>
<dbReference type="Pfam" id="PF00501">
    <property type="entry name" value="AMP-binding"/>
    <property type="match status" value="1"/>
</dbReference>
<sequence>MHNLMQDWPLRVSAILDHAAHYHADREIISRSVEGPITKTTWSGIHLQAKKCAQALRKLGVAPGDVVGVMAWNTARHLEVWYGVPGAGAVLHTLNPRLFADQMSYVIDHAGDKVLMVDLDLLPLIEGIIDRLPKVETIIVMTDRTHMPETNLDVLCYEELLAEEDGQADWHMGPETDACGICYTSGTTGNPKGVVYTHRSNVLHALAAQSPDMLGLGSADTVMPVVPLFHANGWSIGYTAPMAGSRVVMPGRDMTPPAVYEMLEHGVTITAAVPTIWLGLLGWLRDNSDKRFSTLDRVVIGGSSCPRAVIETFQNVYGVQVLHAWGMTEMSPLGTVCSFKPEISALDEAGRLDAQETVGHPPFTVELKITDDDGVTLPEDGEEQGKLWCRGPAIVGSYLHSGESATDADGWFDTGDVATIDRHGYVRITDRSKDVIKSGGEWISSIDLENAAVGHADVAEAAAVGIPHPKWDERPILVVVPVPGTSPAKEDILSLVAAKFAKWQVPDDVVFVEELPHTATGKISKLTLRDQLKARGYTLPG</sequence>
<evidence type="ECO:0000256" key="6">
    <source>
        <dbReference type="ARBA" id="ARBA00066616"/>
    </source>
</evidence>
<evidence type="ECO:0000313" key="10">
    <source>
        <dbReference type="EMBL" id="SPF30267.1"/>
    </source>
</evidence>
<protein>
    <recommendedName>
        <fullName evidence="7">3-methylmercaptopropionyl-CoA ligase</fullName>
        <ecNumber evidence="6">6.2.1.44</ecNumber>
    </recommendedName>
</protein>
<comment type="catalytic activity">
    <reaction evidence="5">
        <text>3-(methylsulfanyl)propanoate + ATP + CoA = 3-(methylsulfanyl)propanoyl-CoA + AMP + diphosphate</text>
        <dbReference type="Rhea" id="RHEA:43052"/>
        <dbReference type="ChEBI" id="CHEBI:30616"/>
        <dbReference type="ChEBI" id="CHEBI:33019"/>
        <dbReference type="ChEBI" id="CHEBI:49016"/>
        <dbReference type="ChEBI" id="CHEBI:57287"/>
        <dbReference type="ChEBI" id="CHEBI:82815"/>
        <dbReference type="ChEBI" id="CHEBI:456215"/>
        <dbReference type="EC" id="6.2.1.44"/>
    </reaction>
    <physiologicalReaction direction="left-to-right" evidence="5">
        <dbReference type="Rhea" id="RHEA:43053"/>
    </physiologicalReaction>
</comment>
<dbReference type="NCBIfam" id="NF004837">
    <property type="entry name" value="PRK06187.1"/>
    <property type="match status" value="1"/>
</dbReference>
<comment type="similarity">
    <text evidence="1">Belongs to the ATP-dependent AMP-binding enzyme family.</text>
</comment>
<evidence type="ECO:0000256" key="2">
    <source>
        <dbReference type="ARBA" id="ARBA00022598"/>
    </source>
</evidence>
<dbReference type="InterPro" id="IPR042099">
    <property type="entry name" value="ANL_N_sf"/>
</dbReference>
<evidence type="ECO:0000256" key="1">
    <source>
        <dbReference type="ARBA" id="ARBA00006432"/>
    </source>
</evidence>
<feature type="domain" description="AMP-binding enzyme C-terminal" evidence="9">
    <location>
        <begin position="448"/>
        <end position="522"/>
    </location>
</feature>
<evidence type="ECO:0000256" key="5">
    <source>
        <dbReference type="ARBA" id="ARBA00051915"/>
    </source>
</evidence>
<evidence type="ECO:0000256" key="4">
    <source>
        <dbReference type="ARBA" id="ARBA00023098"/>
    </source>
</evidence>
<dbReference type="NCBIfam" id="NF004674">
    <property type="entry name" value="PRK06018.1"/>
    <property type="match status" value="1"/>
</dbReference>
<dbReference type="GO" id="GO:0006631">
    <property type="term" value="P:fatty acid metabolic process"/>
    <property type="evidence" value="ECO:0007669"/>
    <property type="project" value="UniProtKB-KW"/>
</dbReference>
<dbReference type="GO" id="GO:0016874">
    <property type="term" value="F:ligase activity"/>
    <property type="evidence" value="ECO:0007669"/>
    <property type="project" value="UniProtKB-KW"/>
</dbReference>
<evidence type="ECO:0000259" key="8">
    <source>
        <dbReference type="Pfam" id="PF00501"/>
    </source>
</evidence>
<dbReference type="SUPFAM" id="SSF56801">
    <property type="entry name" value="Acetyl-CoA synthetase-like"/>
    <property type="match status" value="1"/>
</dbReference>
<dbReference type="CDD" id="cd12119">
    <property type="entry name" value="ttLC_FACS_AlkK_like"/>
    <property type="match status" value="1"/>
</dbReference>
<dbReference type="PROSITE" id="PS00455">
    <property type="entry name" value="AMP_BINDING"/>
    <property type="match status" value="1"/>
</dbReference>